<accession>A0AA39R2C8</accession>
<gene>
    <name evidence="2" type="ORF">JMJ35_004576</name>
</gene>
<keyword evidence="3" id="KW-1185">Reference proteome</keyword>
<reference evidence="2" key="1">
    <citation type="submission" date="2023-03" db="EMBL/GenBank/DDBJ databases">
        <title>Complete genome of Cladonia borealis.</title>
        <authorList>
            <person name="Park H."/>
        </authorList>
    </citation>
    <scope>NUCLEOTIDE SEQUENCE</scope>
    <source>
        <strain evidence="2">ANT050790</strain>
    </source>
</reference>
<evidence type="ECO:0000313" key="3">
    <source>
        <dbReference type="Proteomes" id="UP001166286"/>
    </source>
</evidence>
<dbReference type="AlphaFoldDB" id="A0AA39R2C8"/>
<evidence type="ECO:0000259" key="1">
    <source>
        <dbReference type="Pfam" id="PF17111"/>
    </source>
</evidence>
<comment type="caution">
    <text evidence="2">The sequence shown here is derived from an EMBL/GenBank/DDBJ whole genome shotgun (WGS) entry which is preliminary data.</text>
</comment>
<dbReference type="InterPro" id="IPR031348">
    <property type="entry name" value="PigL_N"/>
</dbReference>
<dbReference type="EMBL" id="JAFEKC020000009">
    <property type="protein sequence ID" value="KAK0512559.1"/>
    <property type="molecule type" value="Genomic_DNA"/>
</dbReference>
<feature type="domain" description="Azaphilone pigments biosynthesis cluster protein L N-terminal" evidence="1">
    <location>
        <begin position="1"/>
        <end position="185"/>
    </location>
</feature>
<sequence>MDPVSTIAAVLAITTAALQSAQFLIKTIDNVKDALGTVRDISADLRAVEPVLQNLKDALQDGSSQITLGDQIRPAVENCDRACKAFQSQVNRWMKHSKEDKIFWMYRWKIGLFGQERIKTFKGQLGDCKGTLTVVLSMATLQKDLAKEHKDSILKVNEAELQQELSTAGTEMVQIEHSLQKLTVGGSTESDKELEQSKSVAAAGVINGMDFKDLHPR</sequence>
<dbReference type="Proteomes" id="UP001166286">
    <property type="component" value="Unassembled WGS sequence"/>
</dbReference>
<evidence type="ECO:0000313" key="2">
    <source>
        <dbReference type="EMBL" id="KAK0512559.1"/>
    </source>
</evidence>
<dbReference type="Pfam" id="PF17111">
    <property type="entry name" value="PigL_N"/>
    <property type="match status" value="1"/>
</dbReference>
<organism evidence="2 3">
    <name type="scientific">Cladonia borealis</name>
    <dbReference type="NCBI Taxonomy" id="184061"/>
    <lineage>
        <taxon>Eukaryota</taxon>
        <taxon>Fungi</taxon>
        <taxon>Dikarya</taxon>
        <taxon>Ascomycota</taxon>
        <taxon>Pezizomycotina</taxon>
        <taxon>Lecanoromycetes</taxon>
        <taxon>OSLEUM clade</taxon>
        <taxon>Lecanoromycetidae</taxon>
        <taxon>Lecanorales</taxon>
        <taxon>Lecanorineae</taxon>
        <taxon>Cladoniaceae</taxon>
        <taxon>Cladonia</taxon>
    </lineage>
</organism>
<name>A0AA39R2C8_9LECA</name>
<protein>
    <recommendedName>
        <fullName evidence="1">Azaphilone pigments biosynthesis cluster protein L N-terminal domain-containing protein</fullName>
    </recommendedName>
</protein>
<proteinExistence type="predicted"/>